<dbReference type="PROSITE" id="PS51032">
    <property type="entry name" value="AP2_ERF"/>
    <property type="match status" value="1"/>
</dbReference>
<dbReference type="PANTHER" id="PTHR31194">
    <property type="entry name" value="SHN SHINE , DNA BINDING / TRANSCRIPTION FACTOR"/>
    <property type="match status" value="1"/>
</dbReference>
<dbReference type="InterPro" id="IPR016177">
    <property type="entry name" value="DNA-bd_dom_sf"/>
</dbReference>
<gene>
    <name evidence="8" type="ORF">K2173_025265</name>
</gene>
<dbReference type="GO" id="GO:0005634">
    <property type="term" value="C:nucleus"/>
    <property type="evidence" value="ECO:0007669"/>
    <property type="project" value="UniProtKB-SubCell"/>
</dbReference>
<evidence type="ECO:0000313" key="9">
    <source>
        <dbReference type="Proteomes" id="UP001159364"/>
    </source>
</evidence>
<dbReference type="FunFam" id="3.30.730.10:FF:000001">
    <property type="entry name" value="Ethylene-responsive transcription factor 2"/>
    <property type="match status" value="1"/>
</dbReference>
<dbReference type="SUPFAM" id="SSF54171">
    <property type="entry name" value="DNA-binding domain"/>
    <property type="match status" value="1"/>
</dbReference>
<dbReference type="GO" id="GO:0003700">
    <property type="term" value="F:DNA-binding transcription factor activity"/>
    <property type="evidence" value="ECO:0007669"/>
    <property type="project" value="InterPro"/>
</dbReference>
<comment type="caution">
    <text evidence="8">The sequence shown here is derived from an EMBL/GenBank/DDBJ whole genome shotgun (WGS) entry which is preliminary data.</text>
</comment>
<dbReference type="InterPro" id="IPR050913">
    <property type="entry name" value="AP2/ERF_ERF"/>
</dbReference>
<dbReference type="Gene3D" id="3.30.730.10">
    <property type="entry name" value="AP2/ERF domain"/>
    <property type="match status" value="1"/>
</dbReference>
<dbReference type="GO" id="GO:0003677">
    <property type="term" value="F:DNA binding"/>
    <property type="evidence" value="ECO:0007669"/>
    <property type="project" value="UniProtKB-KW"/>
</dbReference>
<evidence type="ECO:0000256" key="5">
    <source>
        <dbReference type="ARBA" id="ARBA00023242"/>
    </source>
</evidence>
<evidence type="ECO:0000259" key="7">
    <source>
        <dbReference type="PROSITE" id="PS51032"/>
    </source>
</evidence>
<name>A0AAV8UHD3_9ROSI</name>
<dbReference type="CDD" id="cd00018">
    <property type="entry name" value="AP2"/>
    <property type="match status" value="1"/>
</dbReference>
<evidence type="ECO:0000256" key="4">
    <source>
        <dbReference type="ARBA" id="ARBA00023163"/>
    </source>
</evidence>
<keyword evidence="9" id="KW-1185">Reference proteome</keyword>
<protein>
    <recommendedName>
        <fullName evidence="7">AP2/ERF domain-containing protein</fullName>
    </recommendedName>
</protein>
<dbReference type="AlphaFoldDB" id="A0AAV8UHD3"/>
<reference evidence="8 9" key="1">
    <citation type="submission" date="2021-09" db="EMBL/GenBank/DDBJ databases">
        <title>Genomic insights and catalytic innovation underlie evolution of tropane alkaloids biosynthesis.</title>
        <authorList>
            <person name="Wang Y.-J."/>
            <person name="Tian T."/>
            <person name="Huang J.-P."/>
            <person name="Huang S.-X."/>
        </authorList>
    </citation>
    <scope>NUCLEOTIDE SEQUENCE [LARGE SCALE GENOMIC DNA]</scope>
    <source>
        <strain evidence="8">KIB-2018</strain>
        <tissue evidence="8">Leaf</tissue>
    </source>
</reference>
<evidence type="ECO:0000256" key="1">
    <source>
        <dbReference type="ARBA" id="ARBA00004123"/>
    </source>
</evidence>
<feature type="region of interest" description="Disordered" evidence="6">
    <location>
        <begin position="36"/>
        <end position="55"/>
    </location>
</feature>
<feature type="region of interest" description="Disordered" evidence="6">
    <location>
        <begin position="72"/>
        <end position="101"/>
    </location>
</feature>
<keyword evidence="3" id="KW-0238">DNA-binding</keyword>
<keyword evidence="4" id="KW-0804">Transcription</keyword>
<keyword evidence="2" id="KW-0805">Transcription regulation</keyword>
<comment type="subcellular location">
    <subcellularLocation>
        <location evidence="1">Nucleus</location>
    </subcellularLocation>
</comment>
<dbReference type="SMART" id="SM00380">
    <property type="entry name" value="AP2"/>
    <property type="match status" value="1"/>
</dbReference>
<dbReference type="Proteomes" id="UP001159364">
    <property type="component" value="Linkage Group LG08"/>
</dbReference>
<dbReference type="InterPro" id="IPR001471">
    <property type="entry name" value="AP2/ERF_dom"/>
</dbReference>
<organism evidence="8 9">
    <name type="scientific">Erythroxylum novogranatense</name>
    <dbReference type="NCBI Taxonomy" id="1862640"/>
    <lineage>
        <taxon>Eukaryota</taxon>
        <taxon>Viridiplantae</taxon>
        <taxon>Streptophyta</taxon>
        <taxon>Embryophyta</taxon>
        <taxon>Tracheophyta</taxon>
        <taxon>Spermatophyta</taxon>
        <taxon>Magnoliopsida</taxon>
        <taxon>eudicotyledons</taxon>
        <taxon>Gunneridae</taxon>
        <taxon>Pentapetalae</taxon>
        <taxon>rosids</taxon>
        <taxon>fabids</taxon>
        <taxon>Malpighiales</taxon>
        <taxon>Erythroxylaceae</taxon>
        <taxon>Erythroxylum</taxon>
    </lineage>
</organism>
<proteinExistence type="predicted"/>
<dbReference type="Pfam" id="PF00847">
    <property type="entry name" value="AP2"/>
    <property type="match status" value="1"/>
</dbReference>
<evidence type="ECO:0000256" key="6">
    <source>
        <dbReference type="SAM" id="MobiDB-lite"/>
    </source>
</evidence>
<dbReference type="PANTHER" id="PTHR31194:SF140">
    <property type="entry name" value="ETHYLENE-RESPONSIVE TRANSCRIPTION FACTOR CRF2"/>
    <property type="match status" value="1"/>
</dbReference>
<accession>A0AAV8UHD3</accession>
<keyword evidence="5" id="KW-0539">Nucleus</keyword>
<sequence>MSSSSMKYTEHWNVTNKLVRCCDSKATRIVRISVTDGDATDSSADEGDEKMGHHRRVKKHVNEIRMEDCGKYVSDGASEKPLQKQRAKKNSSREQSYYPEGKKYRGVRQRRWGRWAAEIRDPLRRTRVWLGTFDTAEEAAVIYDQAAIRLRGPNALTNFAKPPVRTQTPEVDMVTTISGYDSGKDSHSLCSPISVLRFQSTEEAGAESQPPEADFTKPVPEVKERVFTSIQHLKGENFEEELKEVDGWRSAQLVTEGSSSLDHDCLILDPWCLKQFLDLQTPKPLFQDEFIMEEDLTDTSVHYDGDFGSCTWEDFGDYYSV</sequence>
<dbReference type="InterPro" id="IPR036955">
    <property type="entry name" value="AP2/ERF_dom_sf"/>
</dbReference>
<evidence type="ECO:0000256" key="3">
    <source>
        <dbReference type="ARBA" id="ARBA00023125"/>
    </source>
</evidence>
<feature type="domain" description="AP2/ERF" evidence="7">
    <location>
        <begin position="103"/>
        <end position="160"/>
    </location>
</feature>
<dbReference type="EMBL" id="JAIWQS010000008">
    <property type="protein sequence ID" value="KAJ8900488.1"/>
    <property type="molecule type" value="Genomic_DNA"/>
</dbReference>
<evidence type="ECO:0000313" key="8">
    <source>
        <dbReference type="EMBL" id="KAJ8900488.1"/>
    </source>
</evidence>
<dbReference type="PRINTS" id="PR00367">
    <property type="entry name" value="ETHRSPELEMNT"/>
</dbReference>
<evidence type="ECO:0000256" key="2">
    <source>
        <dbReference type="ARBA" id="ARBA00023015"/>
    </source>
</evidence>